<evidence type="ECO:0000256" key="2">
    <source>
        <dbReference type="ARBA" id="ARBA00012438"/>
    </source>
</evidence>
<comment type="caution">
    <text evidence="11">The sequence shown here is derived from an EMBL/GenBank/DDBJ whole genome shotgun (WGS) entry which is preliminary data.</text>
</comment>
<keyword evidence="6" id="KW-0418">Kinase</keyword>
<keyword evidence="12" id="KW-1185">Reference proteome</keyword>
<dbReference type="InterPro" id="IPR003594">
    <property type="entry name" value="HATPase_dom"/>
</dbReference>
<dbReference type="InterPro" id="IPR036890">
    <property type="entry name" value="HATPase_C_sf"/>
</dbReference>
<dbReference type="SMART" id="SM00387">
    <property type="entry name" value="HATPase_c"/>
    <property type="match status" value="1"/>
</dbReference>
<dbReference type="EMBL" id="JBHPBY010000033">
    <property type="protein sequence ID" value="MFC1849333.1"/>
    <property type="molecule type" value="Genomic_DNA"/>
</dbReference>
<comment type="catalytic activity">
    <reaction evidence="1">
        <text>ATP + protein L-histidine = ADP + protein N-phospho-L-histidine.</text>
        <dbReference type="EC" id="2.7.13.3"/>
    </reaction>
</comment>
<dbReference type="EC" id="2.7.13.3" evidence="2"/>
<protein>
    <recommendedName>
        <fullName evidence="2">histidine kinase</fullName>
        <ecNumber evidence="2">2.7.13.3</ecNumber>
    </recommendedName>
</protein>
<evidence type="ECO:0000259" key="10">
    <source>
        <dbReference type="PROSITE" id="PS50109"/>
    </source>
</evidence>
<dbReference type="Gene3D" id="3.30.565.10">
    <property type="entry name" value="Histidine kinase-like ATPase, C-terminal domain"/>
    <property type="match status" value="1"/>
</dbReference>
<keyword evidence="4" id="KW-0808">Transferase</keyword>
<evidence type="ECO:0000313" key="11">
    <source>
        <dbReference type="EMBL" id="MFC1849333.1"/>
    </source>
</evidence>
<dbReference type="Proteomes" id="UP001594351">
    <property type="component" value="Unassembled WGS sequence"/>
</dbReference>
<evidence type="ECO:0000313" key="12">
    <source>
        <dbReference type="Proteomes" id="UP001594351"/>
    </source>
</evidence>
<dbReference type="Gene3D" id="1.10.287.130">
    <property type="match status" value="1"/>
</dbReference>
<evidence type="ECO:0000256" key="9">
    <source>
        <dbReference type="SAM" id="Phobius"/>
    </source>
</evidence>
<evidence type="ECO:0000256" key="6">
    <source>
        <dbReference type="ARBA" id="ARBA00022777"/>
    </source>
</evidence>
<dbReference type="SMART" id="SM00388">
    <property type="entry name" value="HisKA"/>
    <property type="match status" value="1"/>
</dbReference>
<dbReference type="SUPFAM" id="SSF55874">
    <property type="entry name" value="ATPase domain of HSP90 chaperone/DNA topoisomerase II/histidine kinase"/>
    <property type="match status" value="1"/>
</dbReference>
<feature type="transmembrane region" description="Helical" evidence="9">
    <location>
        <begin position="49"/>
        <end position="68"/>
    </location>
</feature>
<feature type="transmembrane region" description="Helical" evidence="9">
    <location>
        <begin position="311"/>
        <end position="330"/>
    </location>
</feature>
<dbReference type="Pfam" id="PF02518">
    <property type="entry name" value="HATPase_c"/>
    <property type="match status" value="1"/>
</dbReference>
<evidence type="ECO:0000256" key="3">
    <source>
        <dbReference type="ARBA" id="ARBA00022553"/>
    </source>
</evidence>
<evidence type="ECO:0000256" key="8">
    <source>
        <dbReference type="ARBA" id="ARBA00023012"/>
    </source>
</evidence>
<dbReference type="PANTHER" id="PTHR43065:SF46">
    <property type="entry name" value="C4-DICARBOXYLATE TRANSPORT SENSOR PROTEIN DCTB"/>
    <property type="match status" value="1"/>
</dbReference>
<dbReference type="CDD" id="cd00082">
    <property type="entry name" value="HisKA"/>
    <property type="match status" value="1"/>
</dbReference>
<dbReference type="PANTHER" id="PTHR43065">
    <property type="entry name" value="SENSOR HISTIDINE KINASE"/>
    <property type="match status" value="1"/>
</dbReference>
<dbReference type="InterPro" id="IPR003661">
    <property type="entry name" value="HisK_dim/P_dom"/>
</dbReference>
<keyword evidence="5" id="KW-0547">Nucleotide-binding</keyword>
<keyword evidence="7 11" id="KW-0067">ATP-binding</keyword>
<evidence type="ECO:0000256" key="1">
    <source>
        <dbReference type="ARBA" id="ARBA00000085"/>
    </source>
</evidence>
<accession>A0ABV6YT26</accession>
<dbReference type="GO" id="GO:0005524">
    <property type="term" value="F:ATP binding"/>
    <property type="evidence" value="ECO:0007669"/>
    <property type="project" value="UniProtKB-KW"/>
</dbReference>
<reference evidence="11 12" key="1">
    <citation type="submission" date="2024-09" db="EMBL/GenBank/DDBJ databases">
        <title>Laminarin stimulates single cell rates of sulfate reduction while oxygen inhibits transcriptomic activity in coastal marine sediment.</title>
        <authorList>
            <person name="Lindsay M."/>
            <person name="Orcutt B."/>
            <person name="Emerson D."/>
            <person name="Stepanauskas R."/>
            <person name="D'Angelo T."/>
        </authorList>
    </citation>
    <scope>NUCLEOTIDE SEQUENCE [LARGE SCALE GENOMIC DNA]</scope>
    <source>
        <strain evidence="11">SAG AM-311-K15</strain>
    </source>
</reference>
<keyword evidence="3" id="KW-0597">Phosphoprotein</keyword>
<proteinExistence type="predicted"/>
<feature type="domain" description="Histidine kinase" evidence="10">
    <location>
        <begin position="367"/>
        <end position="584"/>
    </location>
</feature>
<evidence type="ECO:0000256" key="5">
    <source>
        <dbReference type="ARBA" id="ARBA00022741"/>
    </source>
</evidence>
<dbReference type="InterPro" id="IPR004358">
    <property type="entry name" value="Sig_transdc_His_kin-like_C"/>
</dbReference>
<dbReference type="PROSITE" id="PS50109">
    <property type="entry name" value="HIS_KIN"/>
    <property type="match status" value="1"/>
</dbReference>
<evidence type="ECO:0000256" key="4">
    <source>
        <dbReference type="ARBA" id="ARBA00022679"/>
    </source>
</evidence>
<dbReference type="SUPFAM" id="SSF47384">
    <property type="entry name" value="Homodimeric domain of signal transducing histidine kinase"/>
    <property type="match status" value="1"/>
</dbReference>
<keyword evidence="9" id="KW-1133">Transmembrane helix</keyword>
<dbReference type="PRINTS" id="PR00344">
    <property type="entry name" value="BCTRLSENSOR"/>
</dbReference>
<organism evidence="11 12">
    <name type="scientific">candidate division CSSED10-310 bacterium</name>
    <dbReference type="NCBI Taxonomy" id="2855610"/>
    <lineage>
        <taxon>Bacteria</taxon>
        <taxon>Bacteria division CSSED10-310</taxon>
    </lineage>
</organism>
<dbReference type="InterPro" id="IPR005467">
    <property type="entry name" value="His_kinase_dom"/>
</dbReference>
<sequence length="591" mass="67641">MNKSNFWQQLFQKLSIKSTGDIMCVADPYTRTKERIDQHFRRLKRNLQIGMVIAYLIPLGLLSVYFHFQFHLSLKESGKVNLTTIAESQQKTIDLFLQERVVNIFNLFHYSQFKLSPSADDMRLYLENLRQMSDAYVDVGFLNSEGIQIGYSGPHYYLLGKDYSREGWFETLMHKGQNYHISDIYLGFRQKPHFTISVKQLFGQKFYIMRATLDPDMFYSFLRTIRRSKEVNTAVINREGKYQLVSSLQGKVLEDSFDHIPLSPTSAAYETSKNHVTSLVAYSWLQEVPWVLVVKQPLNIAYAEMYRARRILIQAIIIVILLIFLIIWLTTEKLMRRAQRTEEERGELQSQLIHAGKLISVGELAAGIAHEINNPLQIISAESGVIKDMLDPEFKLDHSPDKILSEIEVIDDAVFRARDITQKLLRFSRRSEPHLHPADINRILAQVVDGFVEKELQVSNIELIRDFEDDLPPVFVDLDQIRQVFLNMINNATDAIQGAGEITLGTRRHNNSVRVSISDTGKGMTKDQMERVFLPFFTTKEEGKGTGLGLSISLSIIEAMGGHIEVQSMLNAGSSFTVILPIPKAEENTND</sequence>
<keyword evidence="8" id="KW-0902">Two-component regulatory system</keyword>
<keyword evidence="9" id="KW-0472">Membrane</keyword>
<dbReference type="Pfam" id="PF00512">
    <property type="entry name" value="HisKA"/>
    <property type="match status" value="1"/>
</dbReference>
<evidence type="ECO:0000256" key="7">
    <source>
        <dbReference type="ARBA" id="ARBA00022840"/>
    </source>
</evidence>
<name>A0ABV6YT26_UNCC1</name>
<dbReference type="InterPro" id="IPR036097">
    <property type="entry name" value="HisK_dim/P_sf"/>
</dbReference>
<keyword evidence="9" id="KW-0812">Transmembrane</keyword>
<gene>
    <name evidence="11" type="ORF">ACFL27_03905</name>
</gene>